<dbReference type="Pfam" id="PF04002">
    <property type="entry name" value="RadC"/>
    <property type="match status" value="1"/>
</dbReference>
<comment type="similarity">
    <text evidence="1">Belongs to the UPF0758 family.</text>
</comment>
<evidence type="ECO:0000259" key="7">
    <source>
        <dbReference type="PROSITE" id="PS50249"/>
    </source>
</evidence>
<dbReference type="GO" id="GO:0046872">
    <property type="term" value="F:metal ion binding"/>
    <property type="evidence" value="ECO:0007669"/>
    <property type="project" value="UniProtKB-KW"/>
</dbReference>
<evidence type="ECO:0000256" key="4">
    <source>
        <dbReference type="ARBA" id="ARBA00022801"/>
    </source>
</evidence>
<dbReference type="PANTHER" id="PTHR30471">
    <property type="entry name" value="DNA REPAIR PROTEIN RADC"/>
    <property type="match status" value="1"/>
</dbReference>
<protein>
    <submittedName>
        <fullName evidence="8">DNA repair protein RadC</fullName>
    </submittedName>
</protein>
<evidence type="ECO:0000256" key="1">
    <source>
        <dbReference type="ARBA" id="ARBA00010243"/>
    </source>
</evidence>
<dbReference type="OrthoDB" id="9804482at2"/>
<dbReference type="InterPro" id="IPR020891">
    <property type="entry name" value="UPF0758_CS"/>
</dbReference>
<dbReference type="PROSITE" id="PS50249">
    <property type="entry name" value="MPN"/>
    <property type="match status" value="1"/>
</dbReference>
<name>A0A1H3VRM6_SELRU</name>
<proteinExistence type="inferred from homology"/>
<reference evidence="8 9" key="1">
    <citation type="submission" date="2016-10" db="EMBL/GenBank/DDBJ databases">
        <authorList>
            <person name="de Groot N.N."/>
        </authorList>
    </citation>
    <scope>NUCLEOTIDE SEQUENCE [LARGE SCALE GENOMIC DNA]</scope>
    <source>
        <strain evidence="8 9">DSM 2872</strain>
    </source>
</reference>
<keyword evidence="4" id="KW-0378">Hydrolase</keyword>
<dbReference type="InterPro" id="IPR001405">
    <property type="entry name" value="UPF0758"/>
</dbReference>
<dbReference type="NCBIfam" id="TIGR00608">
    <property type="entry name" value="radc"/>
    <property type="match status" value="1"/>
</dbReference>
<evidence type="ECO:0000256" key="6">
    <source>
        <dbReference type="ARBA" id="ARBA00023049"/>
    </source>
</evidence>
<keyword evidence="6" id="KW-0482">Metalloprotease</keyword>
<dbReference type="PANTHER" id="PTHR30471:SF3">
    <property type="entry name" value="UPF0758 PROTEIN YEES-RELATED"/>
    <property type="match status" value="1"/>
</dbReference>
<evidence type="ECO:0000256" key="2">
    <source>
        <dbReference type="ARBA" id="ARBA00022670"/>
    </source>
</evidence>
<accession>A0A1H3VRM6</accession>
<dbReference type="RefSeq" id="WP_074670666.1">
    <property type="nucleotide sequence ID" value="NZ_FNQG01000002.1"/>
</dbReference>
<dbReference type="Gene3D" id="3.40.140.10">
    <property type="entry name" value="Cytidine Deaminase, domain 2"/>
    <property type="match status" value="1"/>
</dbReference>
<feature type="domain" description="MPN" evidence="7">
    <location>
        <begin position="71"/>
        <end position="193"/>
    </location>
</feature>
<keyword evidence="5" id="KW-0862">Zinc</keyword>
<dbReference type="GO" id="GO:0008237">
    <property type="term" value="F:metallopeptidase activity"/>
    <property type="evidence" value="ECO:0007669"/>
    <property type="project" value="UniProtKB-KW"/>
</dbReference>
<dbReference type="InterPro" id="IPR037518">
    <property type="entry name" value="MPN"/>
</dbReference>
<keyword evidence="3" id="KW-0479">Metal-binding</keyword>
<sequence length="194" mass="21381">MEKKLHAESNASLLATLLDIPAQNLSCDKLSAILSAPLSIRGVGVKKAAKLYALKEVVRRIMEEEPRDSPIIVFPADVAKYFAPLLIHESKEYFMIAMLSSARQIIATSTISIGSLSATTVHPREVFMETLRYPCSAIILVHNHPSGDPTPSKNDISVTRQLVKSGKILDIPVIDHVILGQKRFCSMKMLGYIK</sequence>
<keyword evidence="2" id="KW-0645">Protease</keyword>
<dbReference type="GO" id="GO:0006508">
    <property type="term" value="P:proteolysis"/>
    <property type="evidence" value="ECO:0007669"/>
    <property type="project" value="UniProtKB-KW"/>
</dbReference>
<evidence type="ECO:0000256" key="5">
    <source>
        <dbReference type="ARBA" id="ARBA00022833"/>
    </source>
</evidence>
<dbReference type="InterPro" id="IPR025657">
    <property type="entry name" value="RadC_JAB"/>
</dbReference>
<dbReference type="CDD" id="cd08071">
    <property type="entry name" value="MPN_DUF2466"/>
    <property type="match status" value="1"/>
</dbReference>
<gene>
    <name evidence="8" type="ORF">SAMN05660648_00516</name>
</gene>
<dbReference type="EMBL" id="FNQG01000002">
    <property type="protein sequence ID" value="SDZ77427.1"/>
    <property type="molecule type" value="Genomic_DNA"/>
</dbReference>
<dbReference type="AlphaFoldDB" id="A0A1H3VRM6"/>
<evidence type="ECO:0000313" key="8">
    <source>
        <dbReference type="EMBL" id="SDZ77427.1"/>
    </source>
</evidence>
<evidence type="ECO:0000313" key="9">
    <source>
        <dbReference type="Proteomes" id="UP000183469"/>
    </source>
</evidence>
<evidence type="ECO:0000256" key="3">
    <source>
        <dbReference type="ARBA" id="ARBA00022723"/>
    </source>
</evidence>
<dbReference type="Proteomes" id="UP000183469">
    <property type="component" value="Unassembled WGS sequence"/>
</dbReference>
<organism evidence="8 9">
    <name type="scientific">Selenomonas ruminantium</name>
    <dbReference type="NCBI Taxonomy" id="971"/>
    <lineage>
        <taxon>Bacteria</taxon>
        <taxon>Bacillati</taxon>
        <taxon>Bacillota</taxon>
        <taxon>Negativicutes</taxon>
        <taxon>Selenomonadales</taxon>
        <taxon>Selenomonadaceae</taxon>
        <taxon>Selenomonas</taxon>
    </lineage>
</organism>
<dbReference type="PROSITE" id="PS01302">
    <property type="entry name" value="UPF0758"/>
    <property type="match status" value="1"/>
</dbReference>